<evidence type="ECO:0000256" key="2">
    <source>
        <dbReference type="ARBA" id="ARBA00022821"/>
    </source>
</evidence>
<dbReference type="Proteomes" id="UP000027138">
    <property type="component" value="Unassembled WGS sequence"/>
</dbReference>
<feature type="domain" description="Disease resistance R13L4/SHOC-2-like LRR" evidence="5">
    <location>
        <begin position="369"/>
        <end position="614"/>
    </location>
</feature>
<accession>A0A067JQ79</accession>
<dbReference type="SUPFAM" id="SSF52058">
    <property type="entry name" value="L domain-like"/>
    <property type="match status" value="1"/>
</dbReference>
<evidence type="ECO:0000313" key="7">
    <source>
        <dbReference type="Proteomes" id="UP000027138"/>
    </source>
</evidence>
<reference evidence="6 7" key="1">
    <citation type="journal article" date="2014" name="PLoS ONE">
        <title>Global Analysis of Gene Expression Profiles in Physic Nut (Jatropha curcas L.) Seedlings Exposed to Salt Stress.</title>
        <authorList>
            <person name="Zhang L."/>
            <person name="Zhang C."/>
            <person name="Wu P."/>
            <person name="Chen Y."/>
            <person name="Li M."/>
            <person name="Jiang H."/>
            <person name="Wu G."/>
        </authorList>
    </citation>
    <scope>NUCLEOTIDE SEQUENCE [LARGE SCALE GENOMIC DNA]</scope>
    <source>
        <strain evidence="7">cv. GZQX0401</strain>
        <tissue evidence="6">Young leaves</tissue>
    </source>
</reference>
<dbReference type="Gene3D" id="3.80.10.10">
    <property type="entry name" value="Ribonuclease Inhibitor"/>
    <property type="match status" value="1"/>
</dbReference>
<keyword evidence="2" id="KW-0611">Plant defense</keyword>
<sequence length="720" mass="82304">MSIPRRPKEAVLGLQKRMHQAKDLIIGPINESKKKDPLFLSFENIDRQLRILKFQFSDVKFWQDRVSAKFNELEHQIYKILSNAKNLSDHGDPLSGDQKSNVDNELDVIAEKIEVLRKALQQLAVGETSRERSSLKEDTGDGEDIVKASVAGRKTSKEWLQLTVEEDILTSETMKSLKVTYDNLDRLDLKLCALCFSIFPENATIKKRPLINWWISEGFVASEEVGEDVFKKLIEFGLIIPYPNDLNKPMTLVNECTVDPWIKYMLISLAKPAGLFDFDSRGIPSDLISKSKRACLVSGNQNFSDHNSGHEDKLLGLFNVSEKYIDFKPDLLPKLKKVEILQLGGWQASPKSRIEGVKHHIEVVNEEFLMGLGLQNHLKYISLRGISRITSLPSSISDLFNLEILDLKACHNLETLPFDISKLRKLTHLDVSDCPLLERMPQGLDKLTNLQVLKGFMIGDLGKTPCRVAHLTKMVKLRRLSVYIGAEAVVDKGEFSKLENITNLRCLTISWGVRDPKRVAQMTDLSFPANLEKLDLRGIPCLVDVDPRRPLVQLNSSKLKNLKRLYIRGGELRSLNCEMDFLWTVEILQLKYLKYFEIETIKLADFPHLIYLEVKCDGEVESNENGRNFVWTGKKLEEEKVQHKKKGESKKDDKHEEDSGLTENDKYLDKARGKSKVEDNYEEDMLPKFDIEEEKDEGKEGPGNNINPMIKQARSIKEER</sequence>
<dbReference type="GO" id="GO:0098542">
    <property type="term" value="P:defense response to other organism"/>
    <property type="evidence" value="ECO:0007669"/>
    <property type="project" value="TreeGrafter"/>
</dbReference>
<keyword evidence="1" id="KW-0677">Repeat</keyword>
<dbReference type="EMBL" id="KK915001">
    <property type="protein sequence ID" value="KDP24988.1"/>
    <property type="molecule type" value="Genomic_DNA"/>
</dbReference>
<evidence type="ECO:0000313" key="6">
    <source>
        <dbReference type="EMBL" id="KDP24988.1"/>
    </source>
</evidence>
<dbReference type="InterPro" id="IPR032675">
    <property type="entry name" value="LRR_dom_sf"/>
</dbReference>
<dbReference type="Pfam" id="PF23598">
    <property type="entry name" value="LRR_14"/>
    <property type="match status" value="1"/>
</dbReference>
<evidence type="ECO:0000256" key="3">
    <source>
        <dbReference type="SAM" id="MobiDB-lite"/>
    </source>
</evidence>
<feature type="compositionally biased region" description="Basic and acidic residues" evidence="3">
    <location>
        <begin position="649"/>
        <end position="700"/>
    </location>
</feature>
<gene>
    <name evidence="6" type="ORF">JCGZ_23971</name>
</gene>
<feature type="domain" description="Disease resistance protein winged helix" evidence="4">
    <location>
        <begin position="198"/>
        <end position="240"/>
    </location>
</feature>
<dbReference type="InterPro" id="IPR036388">
    <property type="entry name" value="WH-like_DNA-bd_sf"/>
</dbReference>
<organism evidence="6 7">
    <name type="scientific">Jatropha curcas</name>
    <name type="common">Barbados nut</name>
    <dbReference type="NCBI Taxonomy" id="180498"/>
    <lineage>
        <taxon>Eukaryota</taxon>
        <taxon>Viridiplantae</taxon>
        <taxon>Streptophyta</taxon>
        <taxon>Embryophyta</taxon>
        <taxon>Tracheophyta</taxon>
        <taxon>Spermatophyta</taxon>
        <taxon>Magnoliopsida</taxon>
        <taxon>eudicotyledons</taxon>
        <taxon>Gunneridae</taxon>
        <taxon>Pentapetalae</taxon>
        <taxon>rosids</taxon>
        <taxon>fabids</taxon>
        <taxon>Malpighiales</taxon>
        <taxon>Euphorbiaceae</taxon>
        <taxon>Crotonoideae</taxon>
        <taxon>Jatropheae</taxon>
        <taxon>Jatropha</taxon>
    </lineage>
</organism>
<dbReference type="Pfam" id="PF23559">
    <property type="entry name" value="WHD_DRP"/>
    <property type="match status" value="1"/>
</dbReference>
<evidence type="ECO:0000259" key="5">
    <source>
        <dbReference type="Pfam" id="PF23598"/>
    </source>
</evidence>
<keyword evidence="7" id="KW-1185">Reference proteome</keyword>
<evidence type="ECO:0000256" key="1">
    <source>
        <dbReference type="ARBA" id="ARBA00022737"/>
    </source>
</evidence>
<dbReference type="STRING" id="180498.A0A067JQ79"/>
<name>A0A067JQ79_JATCU</name>
<dbReference type="OrthoDB" id="1934998at2759"/>
<dbReference type="KEGG" id="jcu:105646290"/>
<dbReference type="InterPro" id="IPR055414">
    <property type="entry name" value="LRR_R13L4/SHOC2-like"/>
</dbReference>
<dbReference type="InterPro" id="IPR044974">
    <property type="entry name" value="Disease_R_plants"/>
</dbReference>
<feature type="region of interest" description="Disordered" evidence="3">
    <location>
        <begin position="641"/>
        <end position="720"/>
    </location>
</feature>
<dbReference type="Gene3D" id="1.10.10.10">
    <property type="entry name" value="Winged helix-like DNA-binding domain superfamily/Winged helix DNA-binding domain"/>
    <property type="match status" value="1"/>
</dbReference>
<proteinExistence type="predicted"/>
<dbReference type="AlphaFoldDB" id="A0A067JQ79"/>
<dbReference type="InterPro" id="IPR058922">
    <property type="entry name" value="WHD_DRP"/>
</dbReference>
<protein>
    <recommendedName>
        <fullName evidence="8">Rx N-terminal domain-containing protein</fullName>
    </recommendedName>
</protein>
<evidence type="ECO:0008006" key="8">
    <source>
        <dbReference type="Google" id="ProtNLM"/>
    </source>
</evidence>
<dbReference type="PANTHER" id="PTHR23155">
    <property type="entry name" value="DISEASE RESISTANCE PROTEIN RP"/>
    <property type="match status" value="1"/>
</dbReference>
<dbReference type="PANTHER" id="PTHR23155:SF1076">
    <property type="entry name" value="LEUCINE-RICH REPEAT (LRR) FAMILY PROTEIN-RELATED"/>
    <property type="match status" value="1"/>
</dbReference>
<evidence type="ECO:0000259" key="4">
    <source>
        <dbReference type="Pfam" id="PF23559"/>
    </source>
</evidence>